<evidence type="ECO:0000313" key="1">
    <source>
        <dbReference type="EMBL" id="KAJ8312748.1"/>
    </source>
</evidence>
<sequence>MEKFKIGETVTVGRNGQKEKNCKHDKKGGKEYEPSTLRGMLVSFERYLRRHKYSTSIISGFEFSKCRESLKSKQKDPKSKGFGNRLKTADAITQDEIDTLYKCGLLGNKTPEALLNTL</sequence>
<protein>
    <submittedName>
        <fullName evidence="1">Uncharacterized protein</fullName>
    </submittedName>
</protein>
<dbReference type="InterPro" id="IPR042838">
    <property type="entry name" value="KIAA1958"/>
</dbReference>
<proteinExistence type="predicted"/>
<reference evidence="1 2" key="1">
    <citation type="submission" date="2022-12" db="EMBL/GenBank/DDBJ databases">
        <title>Chromosome-level genome of Tegillarca granosa.</title>
        <authorList>
            <person name="Kim J."/>
        </authorList>
    </citation>
    <scope>NUCLEOTIDE SEQUENCE [LARGE SCALE GENOMIC DNA]</scope>
    <source>
        <strain evidence="1">Teg-2019</strain>
        <tissue evidence="1">Adductor muscle</tissue>
    </source>
</reference>
<dbReference type="PANTHER" id="PTHR46963:SF2">
    <property type="match status" value="1"/>
</dbReference>
<accession>A0ABQ9FAT2</accession>
<organism evidence="1 2">
    <name type="scientific">Tegillarca granosa</name>
    <name type="common">Malaysian cockle</name>
    <name type="synonym">Anadara granosa</name>
    <dbReference type="NCBI Taxonomy" id="220873"/>
    <lineage>
        <taxon>Eukaryota</taxon>
        <taxon>Metazoa</taxon>
        <taxon>Spiralia</taxon>
        <taxon>Lophotrochozoa</taxon>
        <taxon>Mollusca</taxon>
        <taxon>Bivalvia</taxon>
        <taxon>Autobranchia</taxon>
        <taxon>Pteriomorphia</taxon>
        <taxon>Arcoida</taxon>
        <taxon>Arcoidea</taxon>
        <taxon>Arcidae</taxon>
        <taxon>Tegillarca</taxon>
    </lineage>
</organism>
<comment type="caution">
    <text evidence="1">The sequence shown here is derived from an EMBL/GenBank/DDBJ whole genome shotgun (WGS) entry which is preliminary data.</text>
</comment>
<dbReference type="Proteomes" id="UP001217089">
    <property type="component" value="Unassembled WGS sequence"/>
</dbReference>
<dbReference type="PANTHER" id="PTHR46963">
    <property type="entry name" value="SIMILAR TO RIKEN CDNA E130308A19"/>
    <property type="match status" value="1"/>
</dbReference>
<evidence type="ECO:0000313" key="2">
    <source>
        <dbReference type="Proteomes" id="UP001217089"/>
    </source>
</evidence>
<keyword evidence="2" id="KW-1185">Reference proteome</keyword>
<name>A0ABQ9FAT2_TEGGR</name>
<dbReference type="EMBL" id="JARBDR010000440">
    <property type="protein sequence ID" value="KAJ8312748.1"/>
    <property type="molecule type" value="Genomic_DNA"/>
</dbReference>
<gene>
    <name evidence="1" type="ORF">KUTeg_010121</name>
</gene>